<keyword evidence="3" id="KW-1185">Reference proteome</keyword>
<evidence type="ECO:0000259" key="1">
    <source>
        <dbReference type="Pfam" id="PF08212"/>
    </source>
</evidence>
<dbReference type="EMBL" id="CP022415">
    <property type="protein sequence ID" value="ASM72861.1"/>
    <property type="molecule type" value="Genomic_DNA"/>
</dbReference>
<dbReference type="AlphaFoldDB" id="A0A221K1L5"/>
<name>A0A221K1L5_9RHOB</name>
<dbReference type="SUPFAM" id="SSF50814">
    <property type="entry name" value="Lipocalins"/>
    <property type="match status" value="1"/>
</dbReference>
<dbReference type="Gene3D" id="2.40.128.20">
    <property type="match status" value="1"/>
</dbReference>
<dbReference type="Proteomes" id="UP000199754">
    <property type="component" value="Chromosome"/>
</dbReference>
<evidence type="ECO:0000313" key="2">
    <source>
        <dbReference type="EMBL" id="ASM72861.1"/>
    </source>
</evidence>
<dbReference type="STRING" id="1402135.SAMN05444149_101119"/>
<dbReference type="KEGG" id="spse:SULPSESMR1_02058"/>
<dbReference type="RefSeq" id="WP_089420715.1">
    <property type="nucleotide sequence ID" value="NZ_CP022415.1"/>
</dbReference>
<dbReference type="OrthoDB" id="594739at2"/>
<protein>
    <submittedName>
        <fullName evidence="2">Lipocalin-like domain protein</fullName>
    </submittedName>
</protein>
<evidence type="ECO:0000313" key="3">
    <source>
        <dbReference type="Proteomes" id="UP000199754"/>
    </source>
</evidence>
<sequence length="166" mass="17828">MAVALALLAGCAQVPPSPGYRDQSVIIASTTRFEVKRFAGEWAVRAAFPQDAALRAVTARQDGAAFTLAWHRCDAAGQCGTVPEVWSAKVTGQGRYMLSDPSGDTNRMLWVLWVDDGFRTAVVGTPDGTLGWILDRNATGGADRIAAAREVLDFNGYDLTRLATRP</sequence>
<dbReference type="InterPro" id="IPR012674">
    <property type="entry name" value="Calycin"/>
</dbReference>
<gene>
    <name evidence="2" type="ORF">SULPSESMR1_02058</name>
</gene>
<proteinExistence type="predicted"/>
<dbReference type="Pfam" id="PF08212">
    <property type="entry name" value="Lipocalin_2"/>
    <property type="match status" value="1"/>
</dbReference>
<feature type="domain" description="Lipocalin/cytosolic fatty-acid binding" evidence="1">
    <location>
        <begin position="102"/>
        <end position="165"/>
    </location>
</feature>
<reference evidence="2 3" key="1">
    <citation type="submission" date="2017-07" db="EMBL/GenBank/DDBJ databases">
        <title>Genome Sequence of Sulfitobacter pseudonitzschiae Strain SMR1 Isolated from a culture of the Diatom Skeletonema marinoi.</title>
        <authorList>
            <person name="Topel M."/>
            <person name="Pinder M.I.M."/>
            <person name="Johansson O.N."/>
            <person name="Kourtchenko O."/>
            <person name="Godhe A."/>
            <person name="Clarke A.K."/>
        </authorList>
    </citation>
    <scope>NUCLEOTIDE SEQUENCE [LARGE SCALE GENOMIC DNA]</scope>
    <source>
        <strain evidence="2 3">SMR1</strain>
    </source>
</reference>
<organism evidence="2 3">
    <name type="scientific">Pseudosulfitobacter pseudonitzschiae</name>
    <dbReference type="NCBI Taxonomy" id="1402135"/>
    <lineage>
        <taxon>Bacteria</taxon>
        <taxon>Pseudomonadati</taxon>
        <taxon>Pseudomonadota</taxon>
        <taxon>Alphaproteobacteria</taxon>
        <taxon>Rhodobacterales</taxon>
        <taxon>Roseobacteraceae</taxon>
        <taxon>Pseudosulfitobacter</taxon>
    </lineage>
</organism>
<dbReference type="InterPro" id="IPR000566">
    <property type="entry name" value="Lipocln_cytosolic_FA-bd_dom"/>
</dbReference>
<accession>A0A221K1L5</accession>